<evidence type="ECO:0000313" key="2">
    <source>
        <dbReference type="EMBL" id="QEG35436.1"/>
    </source>
</evidence>
<feature type="transmembrane region" description="Helical" evidence="1">
    <location>
        <begin position="63"/>
        <end position="83"/>
    </location>
</feature>
<reference evidence="2 3" key="1">
    <citation type="submission" date="2019-08" db="EMBL/GenBank/DDBJ databases">
        <title>Deep-cultivation of Planctomycetes and their phenomic and genomic characterization uncovers novel biology.</title>
        <authorList>
            <person name="Wiegand S."/>
            <person name="Jogler M."/>
            <person name="Boedeker C."/>
            <person name="Pinto D."/>
            <person name="Vollmers J."/>
            <person name="Rivas-Marin E."/>
            <person name="Kohn T."/>
            <person name="Peeters S.H."/>
            <person name="Heuer A."/>
            <person name="Rast P."/>
            <person name="Oberbeckmann S."/>
            <person name="Bunk B."/>
            <person name="Jeske O."/>
            <person name="Meyerdierks A."/>
            <person name="Storesund J.E."/>
            <person name="Kallscheuer N."/>
            <person name="Luecker S."/>
            <person name="Lage O.M."/>
            <person name="Pohl T."/>
            <person name="Merkel B.J."/>
            <person name="Hornburger P."/>
            <person name="Mueller R.-W."/>
            <person name="Bruemmer F."/>
            <person name="Labrenz M."/>
            <person name="Spormann A.M."/>
            <person name="Op den Camp H."/>
            <person name="Overmann J."/>
            <person name="Amann R."/>
            <person name="Jetten M.S.M."/>
            <person name="Mascher T."/>
            <person name="Medema M.H."/>
            <person name="Devos D.P."/>
            <person name="Kaster A.-K."/>
            <person name="Ovreas L."/>
            <person name="Rohde M."/>
            <person name="Galperin M.Y."/>
            <person name="Jogler C."/>
        </authorList>
    </citation>
    <scope>NUCLEOTIDE SEQUENCE [LARGE SCALE GENOMIC DNA]</scope>
    <source>
        <strain evidence="2 3">Pr1d</strain>
    </source>
</reference>
<dbReference type="KEGG" id="bgok:Pr1d_27350"/>
<feature type="transmembrane region" description="Helical" evidence="1">
    <location>
        <begin position="21"/>
        <end position="43"/>
    </location>
</feature>
<dbReference type="RefSeq" id="WP_148073950.1">
    <property type="nucleotide sequence ID" value="NZ_CP042913.1"/>
</dbReference>
<dbReference type="PANTHER" id="PTHR34548:SF2">
    <property type="entry name" value="PROTEIN TIC 21, CHLOROPLASTIC"/>
    <property type="match status" value="1"/>
</dbReference>
<gene>
    <name evidence="2" type="ORF">Pr1d_27350</name>
</gene>
<dbReference type="EMBL" id="CP042913">
    <property type="protein sequence ID" value="QEG35436.1"/>
    <property type="molecule type" value="Genomic_DNA"/>
</dbReference>
<evidence type="ECO:0000256" key="1">
    <source>
        <dbReference type="SAM" id="Phobius"/>
    </source>
</evidence>
<keyword evidence="1" id="KW-0812">Transmembrane</keyword>
<sequence>MFKKIALFSSKPQKIAKVFSRLGWIGFWLQLVLAALPILLMIYVLFFCESAAYQRGTMGISEYLGLVGLAILFFTIFWSYRYTRLAKRIADPDRRPPKSSVEGTLWIGLWASCLGILFSMLLMVFETGRLLFIFLRAPQGGVPVMRTETTNPSNWVSAIDMVGLLADLSVLAAELVVLAFTLWLLFRMTQATEYDQSVD</sequence>
<keyword evidence="3" id="KW-1185">Reference proteome</keyword>
<dbReference type="Proteomes" id="UP000323917">
    <property type="component" value="Chromosome"/>
</dbReference>
<dbReference type="PANTHER" id="PTHR34548">
    <property type="entry name" value="PROTEIN TIC 21, CHLOROPLASTIC"/>
    <property type="match status" value="1"/>
</dbReference>
<keyword evidence="1" id="KW-0472">Membrane</keyword>
<feature type="transmembrane region" description="Helical" evidence="1">
    <location>
        <begin position="161"/>
        <end position="186"/>
    </location>
</feature>
<proteinExistence type="predicted"/>
<keyword evidence="1" id="KW-1133">Transmembrane helix</keyword>
<dbReference type="InterPro" id="IPR022051">
    <property type="entry name" value="DUF3611"/>
</dbReference>
<feature type="transmembrane region" description="Helical" evidence="1">
    <location>
        <begin position="104"/>
        <end position="125"/>
    </location>
</feature>
<evidence type="ECO:0008006" key="4">
    <source>
        <dbReference type="Google" id="ProtNLM"/>
    </source>
</evidence>
<protein>
    <recommendedName>
        <fullName evidence="4">DUF3611 domain-containing protein</fullName>
    </recommendedName>
</protein>
<evidence type="ECO:0000313" key="3">
    <source>
        <dbReference type="Proteomes" id="UP000323917"/>
    </source>
</evidence>
<dbReference type="Pfam" id="PF12263">
    <property type="entry name" value="DUF3611"/>
    <property type="match status" value="1"/>
</dbReference>
<name>A0A5B9QEV8_9BACT</name>
<dbReference type="AlphaFoldDB" id="A0A5B9QEV8"/>
<organism evidence="2 3">
    <name type="scientific">Bythopirellula goksoeyrii</name>
    <dbReference type="NCBI Taxonomy" id="1400387"/>
    <lineage>
        <taxon>Bacteria</taxon>
        <taxon>Pseudomonadati</taxon>
        <taxon>Planctomycetota</taxon>
        <taxon>Planctomycetia</taxon>
        <taxon>Pirellulales</taxon>
        <taxon>Lacipirellulaceae</taxon>
        <taxon>Bythopirellula</taxon>
    </lineage>
</organism>
<dbReference type="OrthoDB" id="5766633at2"/>
<accession>A0A5B9QEV8</accession>